<keyword evidence="3" id="KW-1185">Reference proteome</keyword>
<organism evidence="2 3">
    <name type="scientific">Pseudonocardia charpentierae</name>
    <dbReference type="NCBI Taxonomy" id="3075545"/>
    <lineage>
        <taxon>Bacteria</taxon>
        <taxon>Bacillati</taxon>
        <taxon>Actinomycetota</taxon>
        <taxon>Actinomycetes</taxon>
        <taxon>Pseudonocardiales</taxon>
        <taxon>Pseudonocardiaceae</taxon>
        <taxon>Pseudonocardia</taxon>
    </lineage>
</organism>
<protein>
    <submittedName>
        <fullName evidence="2">Uncharacterized protein</fullName>
    </submittedName>
</protein>
<feature type="region of interest" description="Disordered" evidence="1">
    <location>
        <begin position="1"/>
        <end position="60"/>
    </location>
</feature>
<evidence type="ECO:0000313" key="3">
    <source>
        <dbReference type="Proteomes" id="UP001183202"/>
    </source>
</evidence>
<proteinExistence type="predicted"/>
<dbReference type="RefSeq" id="WP_311554365.1">
    <property type="nucleotide sequence ID" value="NZ_JAVREJ010000001.1"/>
</dbReference>
<gene>
    <name evidence="2" type="ORF">RM445_02900</name>
</gene>
<comment type="caution">
    <text evidence="2">The sequence shown here is derived from an EMBL/GenBank/DDBJ whole genome shotgun (WGS) entry which is preliminary data.</text>
</comment>
<evidence type="ECO:0000313" key="2">
    <source>
        <dbReference type="EMBL" id="MDT0348470.1"/>
    </source>
</evidence>
<reference evidence="3" key="1">
    <citation type="submission" date="2023-07" db="EMBL/GenBank/DDBJ databases">
        <title>30 novel species of actinomycetes from the DSMZ collection.</title>
        <authorList>
            <person name="Nouioui I."/>
        </authorList>
    </citation>
    <scope>NUCLEOTIDE SEQUENCE [LARGE SCALE GENOMIC DNA]</scope>
    <source>
        <strain evidence="3">DSM 45834</strain>
    </source>
</reference>
<sequence>MNVTSRGATQYPDGQKWFESTDPDTLPRGPVHPVIRLDPFPQGDSPEPSVLQVGRMRIYE</sequence>
<dbReference type="Proteomes" id="UP001183202">
    <property type="component" value="Unassembled WGS sequence"/>
</dbReference>
<evidence type="ECO:0000256" key="1">
    <source>
        <dbReference type="SAM" id="MobiDB-lite"/>
    </source>
</evidence>
<accession>A0ABU2N3H2</accession>
<name>A0ABU2N3H2_9PSEU</name>
<dbReference type="EMBL" id="JAVREJ010000001">
    <property type="protein sequence ID" value="MDT0348470.1"/>
    <property type="molecule type" value="Genomic_DNA"/>
</dbReference>